<dbReference type="RefSeq" id="WP_132702793.1">
    <property type="nucleotide sequence ID" value="NZ_SLZR01000015.1"/>
</dbReference>
<dbReference type="OrthoDB" id="5953925at2"/>
<dbReference type="GO" id="GO:0016787">
    <property type="term" value="F:hydrolase activity"/>
    <property type="evidence" value="ECO:0007669"/>
    <property type="project" value="UniProtKB-KW"/>
</dbReference>
<dbReference type="InterPro" id="IPR004518">
    <property type="entry name" value="MazG-like_dom"/>
</dbReference>
<keyword evidence="2" id="KW-0378">Hydrolase</keyword>
<dbReference type="AlphaFoldDB" id="A0A4R3HZC6"/>
<name>A0A4R3HZC6_9GAMM</name>
<accession>A0A4R3HZC6</accession>
<evidence type="ECO:0000259" key="1">
    <source>
        <dbReference type="Pfam" id="PF03819"/>
    </source>
</evidence>
<comment type="caution">
    <text evidence="2">The sequence shown here is derived from an EMBL/GenBank/DDBJ whole genome shotgun (WGS) entry which is preliminary data.</text>
</comment>
<evidence type="ECO:0000313" key="2">
    <source>
        <dbReference type="EMBL" id="TCS38757.1"/>
    </source>
</evidence>
<evidence type="ECO:0000313" key="3">
    <source>
        <dbReference type="Proteomes" id="UP000295793"/>
    </source>
</evidence>
<dbReference type="CDD" id="cd11538">
    <property type="entry name" value="NTP-PPase_u1"/>
    <property type="match status" value="1"/>
</dbReference>
<dbReference type="Pfam" id="PF03819">
    <property type="entry name" value="MazG"/>
    <property type="match status" value="1"/>
</dbReference>
<gene>
    <name evidence="2" type="ORF">BCF53_11531</name>
</gene>
<feature type="domain" description="NTP pyrophosphohydrolase MazG-like" evidence="1">
    <location>
        <begin position="26"/>
        <end position="99"/>
    </location>
</feature>
<dbReference type="EMBL" id="SLZR01000015">
    <property type="protein sequence ID" value="TCS38757.1"/>
    <property type="molecule type" value="Genomic_DNA"/>
</dbReference>
<proteinExistence type="predicted"/>
<keyword evidence="3" id="KW-1185">Reference proteome</keyword>
<organism evidence="2 3">
    <name type="scientific">Reinekea marinisedimentorum</name>
    <dbReference type="NCBI Taxonomy" id="230495"/>
    <lineage>
        <taxon>Bacteria</taxon>
        <taxon>Pseudomonadati</taxon>
        <taxon>Pseudomonadota</taxon>
        <taxon>Gammaproteobacteria</taxon>
        <taxon>Oceanospirillales</taxon>
        <taxon>Saccharospirillaceae</taxon>
        <taxon>Reinekea</taxon>
    </lineage>
</organism>
<dbReference type="Gene3D" id="1.10.287.1080">
    <property type="entry name" value="MazG-like"/>
    <property type="match status" value="1"/>
</dbReference>
<reference evidence="2 3" key="1">
    <citation type="submission" date="2019-03" db="EMBL/GenBank/DDBJ databases">
        <title>Genomic Encyclopedia of Archaeal and Bacterial Type Strains, Phase II (KMG-II): from individual species to whole genera.</title>
        <authorList>
            <person name="Goeker M."/>
        </authorList>
    </citation>
    <scope>NUCLEOTIDE SEQUENCE [LARGE SCALE GENOMIC DNA]</scope>
    <source>
        <strain evidence="2 3">DSM 15388</strain>
    </source>
</reference>
<dbReference type="Proteomes" id="UP000295793">
    <property type="component" value="Unassembled WGS sequence"/>
</dbReference>
<sequence>MNLNRLMDDLEEISEGYARKFGIERTPDWYMMKLTEELGELMQSYLKCAGKARLDGESSLELRQSMEDELTDVIGMALLTARSQSVDLEKAFKRKWLKYLESPSSLD</sequence>
<dbReference type="SUPFAM" id="SSF101386">
    <property type="entry name" value="all-alpha NTP pyrophosphatases"/>
    <property type="match status" value="1"/>
</dbReference>
<protein>
    <submittedName>
        <fullName evidence="2">NTP pyrophosphatase (Non-canonical NTP hydrolase)</fullName>
    </submittedName>
</protein>